<dbReference type="InterPro" id="IPR029044">
    <property type="entry name" value="Nucleotide-diphossugar_trans"/>
</dbReference>
<name>A0A2T7ULN1_9RHOB</name>
<keyword evidence="2" id="KW-1185">Reference proteome</keyword>
<dbReference type="OrthoDB" id="3010234at2"/>
<dbReference type="Pfam" id="PF13704">
    <property type="entry name" value="Glyco_tranf_2_4"/>
    <property type="match status" value="1"/>
</dbReference>
<organism evidence="1 2">
    <name type="scientific">Pararhodobacter aggregans</name>
    <dbReference type="NCBI Taxonomy" id="404875"/>
    <lineage>
        <taxon>Bacteria</taxon>
        <taxon>Pseudomonadati</taxon>
        <taxon>Pseudomonadota</taxon>
        <taxon>Alphaproteobacteria</taxon>
        <taxon>Rhodobacterales</taxon>
        <taxon>Paracoccaceae</taxon>
        <taxon>Pararhodobacter</taxon>
    </lineage>
</organism>
<dbReference type="AlphaFoldDB" id="A0A2T7ULN1"/>
<dbReference type="EMBL" id="QDDR01000014">
    <property type="protein sequence ID" value="PVE45531.1"/>
    <property type="molecule type" value="Genomic_DNA"/>
</dbReference>
<gene>
    <name evidence="1" type="ORF">DDE23_21150</name>
</gene>
<dbReference type="GO" id="GO:0016740">
    <property type="term" value="F:transferase activity"/>
    <property type="evidence" value="ECO:0007669"/>
    <property type="project" value="UniProtKB-KW"/>
</dbReference>
<reference evidence="1 2" key="1">
    <citation type="journal article" date="2011" name="Syst. Appl. Microbiol.">
        <title>Defluviimonas denitrificans gen. nov., sp. nov., and Pararhodobacter aggregans gen. nov., sp. nov., non-phototrophic Rhodobacteraceae from the biofilter of a marine aquaculture.</title>
        <authorList>
            <person name="Foesel B.U."/>
            <person name="Drake H.L."/>
            <person name="Schramm A."/>
        </authorList>
    </citation>
    <scope>NUCLEOTIDE SEQUENCE [LARGE SCALE GENOMIC DNA]</scope>
    <source>
        <strain evidence="1 2">D1-19</strain>
    </source>
</reference>
<keyword evidence="1" id="KW-0808">Transferase</keyword>
<evidence type="ECO:0000313" key="1">
    <source>
        <dbReference type="EMBL" id="PVE45531.1"/>
    </source>
</evidence>
<sequence>MRRTRKWWLDYLWRRRRQLRLARALRKRRELTPLVDRTEAIRTGDVLAFTTLRNEIQRLPHFLTHYRALGVRHFLMVDNDSDDGSRDYLADQPDVSLWHTSASYRASRFGVDWMQGLLSRHGRGHWCLSVDADELLVYPHHDTRPLPALCDFLEDEGEVAFGALMLDLYPKGPLDQVAYRPGQDPVEVLAWYDSANYTITRKPDTKALWIQGGPRSRAFFADQPERGPTLAKIPLVKWHWRYAYLNSTHVLLPRPLNRVYETDGGEKVSGVLLHTKFLPGIGARSAEEKTRRQHFGDPGVFDPYYDALIAAPDLWTPYSTPYRGWRALEAEGLMSRGRWG</sequence>
<dbReference type="SUPFAM" id="SSF53448">
    <property type="entry name" value="Nucleotide-diphospho-sugar transferases"/>
    <property type="match status" value="1"/>
</dbReference>
<evidence type="ECO:0000313" key="2">
    <source>
        <dbReference type="Proteomes" id="UP000244810"/>
    </source>
</evidence>
<accession>A0A2T7ULN1</accession>
<proteinExistence type="predicted"/>
<protein>
    <submittedName>
        <fullName evidence="1">Glycosyl transferase family 2</fullName>
    </submittedName>
</protein>
<dbReference type="Proteomes" id="UP000244810">
    <property type="component" value="Unassembled WGS sequence"/>
</dbReference>
<dbReference type="RefSeq" id="WP_107754447.1">
    <property type="nucleotide sequence ID" value="NZ_QBKF01000013.1"/>
</dbReference>
<comment type="caution">
    <text evidence="1">The sequence shown here is derived from an EMBL/GenBank/DDBJ whole genome shotgun (WGS) entry which is preliminary data.</text>
</comment>